<accession>A0A9E5T1W8</accession>
<proteinExistence type="inferred from homology"/>
<dbReference type="Gene3D" id="3.40.50.880">
    <property type="match status" value="1"/>
</dbReference>
<dbReference type="Pfam" id="PF07722">
    <property type="entry name" value="Peptidase_C26"/>
    <property type="match status" value="1"/>
</dbReference>
<keyword evidence="6" id="KW-0378">Hydrolase</keyword>
<dbReference type="GO" id="GO:0006598">
    <property type="term" value="P:polyamine catabolic process"/>
    <property type="evidence" value="ECO:0007669"/>
    <property type="project" value="TreeGrafter"/>
</dbReference>
<dbReference type="PANTHER" id="PTHR43235:SF1">
    <property type="entry name" value="GLUTAMINE AMIDOTRANSFERASE PB2B2.05-RELATED"/>
    <property type="match status" value="1"/>
</dbReference>
<comment type="catalytic activity">
    <reaction evidence="2">
        <text>4-(gamma-L-glutamylamino)butanoate + H2O = 4-aminobutanoate + L-glutamate</text>
        <dbReference type="Rhea" id="RHEA:19737"/>
        <dbReference type="ChEBI" id="CHEBI:15377"/>
        <dbReference type="ChEBI" id="CHEBI:29985"/>
        <dbReference type="ChEBI" id="CHEBI:58800"/>
        <dbReference type="ChEBI" id="CHEBI:59888"/>
        <dbReference type="EC" id="3.5.1.94"/>
    </reaction>
</comment>
<evidence type="ECO:0000313" key="6">
    <source>
        <dbReference type="EMBL" id="NHO67905.1"/>
    </source>
</evidence>
<comment type="similarity">
    <text evidence="1">Belongs to the peptidase C26 family.</text>
</comment>
<dbReference type="InterPro" id="IPR044668">
    <property type="entry name" value="PuuD-like"/>
</dbReference>
<sequence>MSDNKPLVIGLVADCKMMGLHPFHAIGDKYIRSISEGMNAIPLLIPAMGEPHLLESYLSMIDGLLLTGSPSNIEPHHYNGEPAEEPKHDPARDSATLPLIKMAIEADVPVLGICRGFQEINVALGGTLHQRVQELPGMMDHREDPEQPVDVQYGPAHAVHFEADSVLARITGNSEAQVNSVHQQGIKELAPALAVEAKAPDGLTEAFRLDRDDRFVFAVQWHPEWKVTSNPFYLSIFTAFKEACDARK</sequence>
<dbReference type="CDD" id="cd01745">
    <property type="entry name" value="GATase1_2"/>
    <property type="match status" value="1"/>
</dbReference>
<comment type="caution">
    <text evidence="6">The sequence shown here is derived from an EMBL/GenBank/DDBJ whole genome shotgun (WGS) entry which is preliminary data.</text>
</comment>
<name>A0A9E5T1W8_9GAMM</name>
<evidence type="ECO:0000256" key="3">
    <source>
        <dbReference type="ARBA" id="ARBA00055068"/>
    </source>
</evidence>
<dbReference type="RefSeq" id="WP_167191392.1">
    <property type="nucleotide sequence ID" value="NZ_JAAONZ010000021.1"/>
</dbReference>
<dbReference type="SUPFAM" id="SSF52317">
    <property type="entry name" value="Class I glutamine amidotransferase-like"/>
    <property type="match status" value="1"/>
</dbReference>
<reference evidence="6" key="1">
    <citation type="submission" date="2020-03" db="EMBL/GenBank/DDBJ databases">
        <authorList>
            <person name="Guo F."/>
        </authorList>
    </citation>
    <scope>NUCLEOTIDE SEQUENCE</scope>
    <source>
        <strain evidence="6">JCM 30134</strain>
    </source>
</reference>
<dbReference type="GO" id="GO:0005829">
    <property type="term" value="C:cytosol"/>
    <property type="evidence" value="ECO:0007669"/>
    <property type="project" value="TreeGrafter"/>
</dbReference>
<keyword evidence="7" id="KW-1185">Reference proteome</keyword>
<evidence type="ECO:0000256" key="5">
    <source>
        <dbReference type="ARBA" id="ARBA00066788"/>
    </source>
</evidence>
<organism evidence="6 7">
    <name type="scientific">Pseudomaricurvus hydrocarbonicus</name>
    <dbReference type="NCBI Taxonomy" id="1470433"/>
    <lineage>
        <taxon>Bacteria</taxon>
        <taxon>Pseudomonadati</taxon>
        <taxon>Pseudomonadota</taxon>
        <taxon>Gammaproteobacteria</taxon>
        <taxon>Cellvibrionales</taxon>
        <taxon>Cellvibrionaceae</taxon>
        <taxon>Pseudomaricurvus</taxon>
    </lineage>
</organism>
<dbReference type="InterPro" id="IPR011697">
    <property type="entry name" value="Peptidase_C26"/>
</dbReference>
<protein>
    <recommendedName>
        <fullName evidence="5">gamma-glutamyl-gamma-aminobutyrate hydrolase</fullName>
        <ecNumber evidence="5">3.5.1.94</ecNumber>
    </recommendedName>
</protein>
<evidence type="ECO:0000256" key="4">
    <source>
        <dbReference type="ARBA" id="ARBA00060634"/>
    </source>
</evidence>
<evidence type="ECO:0000256" key="2">
    <source>
        <dbReference type="ARBA" id="ARBA00052718"/>
    </source>
</evidence>
<dbReference type="FunFam" id="3.40.50.880:FF:000030">
    <property type="entry name" value="Gamma-glutamyl-gamma-aminobutyrate hydrolase PuuD"/>
    <property type="match status" value="1"/>
</dbReference>
<dbReference type="AlphaFoldDB" id="A0A9E5T1W8"/>
<dbReference type="PROSITE" id="PS51273">
    <property type="entry name" value="GATASE_TYPE_1"/>
    <property type="match status" value="1"/>
</dbReference>
<dbReference type="PANTHER" id="PTHR43235">
    <property type="entry name" value="GLUTAMINE AMIDOTRANSFERASE PB2B2.05-RELATED"/>
    <property type="match status" value="1"/>
</dbReference>
<dbReference type="GO" id="GO:0033969">
    <property type="term" value="F:gamma-glutamyl-gamma-aminobutyrate hydrolase activity"/>
    <property type="evidence" value="ECO:0007669"/>
    <property type="project" value="UniProtKB-EC"/>
</dbReference>
<dbReference type="EC" id="3.5.1.94" evidence="5"/>
<evidence type="ECO:0000313" key="7">
    <source>
        <dbReference type="Proteomes" id="UP000787472"/>
    </source>
</evidence>
<gene>
    <name evidence="6" type="ORF">G8770_20350</name>
</gene>
<comment type="pathway">
    <text evidence="4">Amine and polyamine degradation; putrescine degradation; 4-aminobutanoate from putrescine: step 4/4.</text>
</comment>
<dbReference type="InterPro" id="IPR029062">
    <property type="entry name" value="Class_I_gatase-like"/>
</dbReference>
<evidence type="ECO:0000256" key="1">
    <source>
        <dbReference type="ARBA" id="ARBA00011083"/>
    </source>
</evidence>
<dbReference type="Proteomes" id="UP000787472">
    <property type="component" value="Unassembled WGS sequence"/>
</dbReference>
<comment type="function">
    <text evidence="3">Involved in the breakdown of putrescine via hydrolysis of the gamma-glutamyl linkage of gamma-glutamyl-gamma-aminobutyrate.</text>
</comment>
<dbReference type="EMBL" id="JAAONZ010000021">
    <property type="protein sequence ID" value="NHO67905.1"/>
    <property type="molecule type" value="Genomic_DNA"/>
</dbReference>